<protein>
    <submittedName>
        <fullName evidence="3">Aryl-sulfate sulfotransferase</fullName>
    </submittedName>
</protein>
<organism evidence="3 4">
    <name type="scientific">Halorussus gelatinilyticus</name>
    <dbReference type="NCBI Taxonomy" id="2937524"/>
    <lineage>
        <taxon>Archaea</taxon>
        <taxon>Methanobacteriati</taxon>
        <taxon>Methanobacteriota</taxon>
        <taxon>Stenosarchaea group</taxon>
        <taxon>Halobacteria</taxon>
        <taxon>Halobacteriales</taxon>
        <taxon>Haladaptataceae</taxon>
        <taxon>Halorussus</taxon>
    </lineage>
</organism>
<evidence type="ECO:0000313" key="3">
    <source>
        <dbReference type="EMBL" id="UPW01354.1"/>
    </source>
</evidence>
<keyword evidence="4" id="KW-1185">Reference proteome</keyword>
<keyword evidence="1" id="KW-0812">Transmembrane</keyword>
<dbReference type="GeneID" id="72189075"/>
<sequence length="422" mass="47163">MERRRRMRHLAWAVLLLGLALGVQGLAANQSVSASSAADGPYEGHTLVSVQSYGLDGKLLELNEESEVVWKYDPPNSRVFDAEQLDNGNFLVAVTTKLPPSECPENQLVLVPGHCIEAKVLELDYETKEVVWNYSWYDEKITHHEVHDVDRLENGNTAIVDMGNDRALVVNESGEIVWEWHAENHLGEGTAFREKYGGPPNPGGEADWTHVNDIDKLENGNFQLSIRNFDVVIEVAPETKNITNVVGAPGKTEVLDHQHNPYKLRGGTLLVADSENDRVVELNATTDEIVWQYGGRGLLHWPRDADRLPNGNTLIVDTFNNRVVEINQRGEVVWKYEGVMMPYTADRLSVPEEDHETVPGTELRSRYSGVSSLEGTLKQAEAYAAFVFPTWVKLPELLTLAGMVVCGLVFLLDLSLAVFRRE</sequence>
<proteinExistence type="predicted"/>
<evidence type="ECO:0000256" key="1">
    <source>
        <dbReference type="SAM" id="Phobius"/>
    </source>
</evidence>
<accession>A0A8U0IMC0</accession>
<dbReference type="Gene3D" id="2.120.10.30">
    <property type="entry name" value="TolB, C-terminal domain"/>
    <property type="match status" value="1"/>
</dbReference>
<feature type="domain" description="Pyrrolo-quinoline quinone repeat" evidence="2">
    <location>
        <begin position="263"/>
        <end position="339"/>
    </location>
</feature>
<dbReference type="InterPro" id="IPR053143">
    <property type="entry name" value="Arylsulfate_ST"/>
</dbReference>
<gene>
    <name evidence="3" type="ORF">M0R88_04430</name>
</gene>
<keyword evidence="1" id="KW-0472">Membrane</keyword>
<evidence type="ECO:0000259" key="2">
    <source>
        <dbReference type="Pfam" id="PF13360"/>
    </source>
</evidence>
<dbReference type="InterPro" id="IPR010262">
    <property type="entry name" value="Arylsulfotransferase_bact"/>
</dbReference>
<dbReference type="PANTHER" id="PTHR35340">
    <property type="entry name" value="PQQ ENZYME REPEAT PROTEIN-RELATED"/>
    <property type="match status" value="1"/>
</dbReference>
<reference evidence="3" key="1">
    <citation type="submission" date="2022-04" db="EMBL/GenBank/DDBJ databases">
        <title>Diverse halophilic archaea isolated from saline environments.</title>
        <authorList>
            <person name="Cui H.-L."/>
        </authorList>
    </citation>
    <scope>NUCLEOTIDE SEQUENCE</scope>
    <source>
        <strain evidence="3">XZYJT40</strain>
    </source>
</reference>
<feature type="transmembrane region" description="Helical" evidence="1">
    <location>
        <begin position="397"/>
        <end position="419"/>
    </location>
</feature>
<dbReference type="EMBL" id="CP096658">
    <property type="protein sequence ID" value="UPW01354.1"/>
    <property type="molecule type" value="Genomic_DNA"/>
</dbReference>
<dbReference type="GO" id="GO:0004062">
    <property type="term" value="F:aryl sulfotransferase activity"/>
    <property type="evidence" value="ECO:0007669"/>
    <property type="project" value="InterPro"/>
</dbReference>
<evidence type="ECO:0000313" key="4">
    <source>
        <dbReference type="Proteomes" id="UP000830434"/>
    </source>
</evidence>
<keyword evidence="1" id="KW-1133">Transmembrane helix</keyword>
<dbReference type="PANTHER" id="PTHR35340:SF5">
    <property type="entry name" value="ASST-DOMAIN-CONTAINING PROTEIN"/>
    <property type="match status" value="1"/>
</dbReference>
<dbReference type="InterPro" id="IPR011042">
    <property type="entry name" value="6-blade_b-propeller_TolB-like"/>
</dbReference>
<dbReference type="AlphaFoldDB" id="A0A8U0IMC0"/>
<dbReference type="InterPro" id="IPR002372">
    <property type="entry name" value="PQQ_rpt_dom"/>
</dbReference>
<name>A0A8U0IMC0_9EURY</name>
<dbReference type="KEGG" id="haxz:M0R88_04430"/>
<dbReference type="Pfam" id="PF13360">
    <property type="entry name" value="PQQ_2"/>
    <property type="match status" value="1"/>
</dbReference>
<dbReference type="SUPFAM" id="SSF63829">
    <property type="entry name" value="Calcium-dependent phosphotriesterase"/>
    <property type="match status" value="1"/>
</dbReference>
<dbReference type="Pfam" id="PF05935">
    <property type="entry name" value="Arylsulfotrans"/>
    <property type="match status" value="1"/>
</dbReference>
<dbReference type="Proteomes" id="UP000830434">
    <property type="component" value="Chromosome"/>
</dbReference>
<dbReference type="RefSeq" id="WP_248655756.1">
    <property type="nucleotide sequence ID" value="NZ_CP096658.1"/>
</dbReference>